<evidence type="ECO:0000313" key="6">
    <source>
        <dbReference type="EMBL" id="CZS94666.1"/>
    </source>
</evidence>
<protein>
    <recommendedName>
        <fullName evidence="4">Molybdenum cofactor sulfurase</fullName>
        <shortName evidence="4">MCS</shortName>
        <shortName evidence="4">MOS</shortName>
        <shortName evidence="4">MoCo sulfurase</shortName>
        <ecNumber evidence="4">2.8.1.9</ecNumber>
    </recommendedName>
    <alternativeName>
        <fullName evidence="4">Molybdenum cofactor sulfurtransferase</fullName>
    </alternativeName>
</protein>
<evidence type="ECO:0000256" key="1">
    <source>
        <dbReference type="ARBA" id="ARBA00022679"/>
    </source>
</evidence>
<dbReference type="PANTHER" id="PTHR14237">
    <property type="entry name" value="MOLYBDOPTERIN COFACTOR SULFURASE MOSC"/>
    <property type="match status" value="1"/>
</dbReference>
<evidence type="ECO:0000256" key="3">
    <source>
        <dbReference type="ARBA" id="ARBA00023150"/>
    </source>
</evidence>
<accession>A0A1E1K9A1</accession>
<feature type="active site" evidence="4">
    <location>
        <position position="391"/>
    </location>
</feature>
<dbReference type="HAMAP" id="MF_03050">
    <property type="entry name" value="MOCOS"/>
    <property type="match status" value="1"/>
</dbReference>
<evidence type="ECO:0000256" key="2">
    <source>
        <dbReference type="ARBA" id="ARBA00022898"/>
    </source>
</evidence>
<dbReference type="SUPFAM" id="SSF53383">
    <property type="entry name" value="PLP-dependent transferases"/>
    <property type="match status" value="1"/>
</dbReference>
<comment type="cofactor">
    <cofactor evidence="4">
        <name>pyridoxal 5'-phosphate</name>
        <dbReference type="ChEBI" id="CHEBI:597326"/>
    </cofactor>
</comment>
<keyword evidence="7" id="KW-1185">Reference proteome</keyword>
<dbReference type="GO" id="GO:0008265">
    <property type="term" value="F:molybdenum cofactor sulfurtransferase activity"/>
    <property type="evidence" value="ECO:0007669"/>
    <property type="project" value="UniProtKB-UniRule"/>
</dbReference>
<dbReference type="PANTHER" id="PTHR14237:SF80">
    <property type="entry name" value="MOLYBDENUM COFACTOR SULFURASE"/>
    <property type="match status" value="1"/>
</dbReference>
<dbReference type="InterPro" id="IPR015421">
    <property type="entry name" value="PyrdxlP-dep_Trfase_major"/>
</dbReference>
<feature type="domain" description="MOSC" evidence="5">
    <location>
        <begin position="646"/>
        <end position="803"/>
    </location>
</feature>
<dbReference type="SUPFAM" id="SSF141673">
    <property type="entry name" value="MOSC N-terminal domain-like"/>
    <property type="match status" value="1"/>
</dbReference>
<dbReference type="AlphaFoldDB" id="A0A1E1K9A1"/>
<gene>
    <name evidence="4" type="primary">hxB</name>
    <name evidence="6" type="ORF">RAG0_04587</name>
</gene>
<dbReference type="InterPro" id="IPR005302">
    <property type="entry name" value="MoCF_Sase_C"/>
</dbReference>
<keyword evidence="1 4" id="KW-0808">Transferase</keyword>
<proteinExistence type="inferred from homology"/>
<dbReference type="OrthoDB" id="10264306at2759"/>
<dbReference type="EC" id="2.8.1.9" evidence="4"/>
<dbReference type="GO" id="GO:0030170">
    <property type="term" value="F:pyridoxal phosphate binding"/>
    <property type="evidence" value="ECO:0007669"/>
    <property type="project" value="UniProtKB-UniRule"/>
</dbReference>
<dbReference type="GO" id="GO:0006777">
    <property type="term" value="P:Mo-molybdopterin cofactor biosynthetic process"/>
    <property type="evidence" value="ECO:0007669"/>
    <property type="project" value="UniProtKB-UniRule"/>
</dbReference>
<keyword evidence="2 4" id="KW-0663">Pyridoxal phosphate</keyword>
<dbReference type="EMBL" id="FJUX01000019">
    <property type="protein sequence ID" value="CZS94666.1"/>
    <property type="molecule type" value="Genomic_DNA"/>
</dbReference>
<organism evidence="6 7">
    <name type="scientific">Rhynchosporium agropyri</name>
    <dbReference type="NCBI Taxonomy" id="914238"/>
    <lineage>
        <taxon>Eukaryota</taxon>
        <taxon>Fungi</taxon>
        <taxon>Dikarya</taxon>
        <taxon>Ascomycota</taxon>
        <taxon>Pezizomycotina</taxon>
        <taxon>Leotiomycetes</taxon>
        <taxon>Helotiales</taxon>
        <taxon>Ploettnerulaceae</taxon>
        <taxon>Rhynchosporium</taxon>
    </lineage>
</organism>
<dbReference type="InterPro" id="IPR005303">
    <property type="entry name" value="MOCOS_middle"/>
</dbReference>
<dbReference type="PROSITE" id="PS51340">
    <property type="entry name" value="MOSC"/>
    <property type="match status" value="1"/>
</dbReference>
<dbReference type="Pfam" id="PF03476">
    <property type="entry name" value="MOSC_N"/>
    <property type="match status" value="1"/>
</dbReference>
<evidence type="ECO:0000259" key="5">
    <source>
        <dbReference type="PROSITE" id="PS51340"/>
    </source>
</evidence>
<dbReference type="InterPro" id="IPR028886">
    <property type="entry name" value="MoCo_sulfurase"/>
</dbReference>
<dbReference type="Proteomes" id="UP000178912">
    <property type="component" value="Unassembled WGS sequence"/>
</dbReference>
<dbReference type="InterPro" id="IPR000192">
    <property type="entry name" value="Aminotrans_V_dom"/>
</dbReference>
<dbReference type="Pfam" id="PF03473">
    <property type="entry name" value="MOSC"/>
    <property type="match status" value="1"/>
</dbReference>
<sequence length="808" mass="88885">MAHGYNQDVEDFREEEYPMLKDAIYLDHAGTTIYPKSLMERFMCDMMSNLYGNPHSASPSSQLSTNRIEDIRLKVLHFFNADPSMFDLVFTANATAGIKLVMDAFRDVEHGFNYGYHRDAHTSLVGVREIARASQCLDDGDVENWLLGAGSLVEGGPQLAVEIFAYPAQSNMDGRRLPLSWIPRARNSSMVSPAYTILDASAYVSTAQLNLSNADTAPDFTVLSFYKIFGFPDLGGLIVRKESGDILKERKYFGGGTVDVVVCGKEQWHASKGDSFHERLEDGSLPVHSILALDAAIDVHKKLYGSMERIAQHTAFLAQRLYNGLVSLRHANSEPVCQIYSQGFASEMPISSQGPIVAFNLRNSKGAWISNTEFEKLAVVRKFHVRSGGLCNPGGVAACLNLEPWEMRKNFSAGFRCGAETDIYCGKITGVIRASMGAMTTQGDVDAFVAFIREFYVENLTFPLVALSNIEESAQLVVESLTIYPIKSCGGFAVPLNTDWEIRPEGLAWDREWCLVQQGTGQALSQKRHPRMALIRPAIDFDRGVLRVRCVGSSEEITVPLSSIPVCFETDSGTQPTRVCGDAIVTRKYASSKVNEFFSEVLDVPCALARFPAGGSGFSTRHAKAHLQKHQISIADAPKVTLVAGTQAPPTPPDSDSEVPRRPILLSNESPILVIARSSLDALNKQITKVGGKPASASVFRANVVLASSESKIMEPYGEDHWTSLRIGKQTFQMLGSCRRCHMICIDQETAEKNDQPFLTLAKTRRFDSKIFFGSHMCHVPSENLTTTSQFPSIRAGDPVKVSVEDSL</sequence>
<dbReference type="InterPro" id="IPR015424">
    <property type="entry name" value="PyrdxlP-dep_Trfase"/>
</dbReference>
<evidence type="ECO:0000313" key="7">
    <source>
        <dbReference type="Proteomes" id="UP000178912"/>
    </source>
</evidence>
<keyword evidence="3 4" id="KW-0501">Molybdenum cofactor biosynthesis</keyword>
<name>A0A1E1K9A1_9HELO</name>
<dbReference type="Pfam" id="PF00266">
    <property type="entry name" value="Aminotran_5"/>
    <property type="match status" value="1"/>
</dbReference>
<evidence type="ECO:0000256" key="4">
    <source>
        <dbReference type="HAMAP-Rule" id="MF_03050"/>
    </source>
</evidence>
<feature type="modified residue" description="N6-(pyridoxal phosphate)lysine" evidence="4">
    <location>
        <position position="227"/>
    </location>
</feature>
<dbReference type="GO" id="GO:0016829">
    <property type="term" value="F:lyase activity"/>
    <property type="evidence" value="ECO:0007669"/>
    <property type="project" value="UniProtKB-UniRule"/>
</dbReference>
<comment type="function">
    <text evidence="4">Sulfurates the molybdenum cofactor. Sulfation of molybdenum is essential for xanthine dehydrogenase (XDH) and aldehyde oxidase (ADO) enzymes in which molybdenum cofactor is liganded by 1 oxygen and 1 sulfur atom in active form.</text>
</comment>
<comment type="similarity">
    <text evidence="4">Belongs to the class-V pyridoxal-phosphate-dependent aminotransferase family. MOCOS subfamily.</text>
</comment>
<dbReference type="Gene3D" id="3.40.640.10">
    <property type="entry name" value="Type I PLP-dependent aspartate aminotransferase-like (Major domain)"/>
    <property type="match status" value="1"/>
</dbReference>
<comment type="catalytic activity">
    <reaction evidence="4">
        <text>Mo-molybdopterin + L-cysteine + AH2 = thio-Mo-molybdopterin + L-alanine + A + H2O</text>
        <dbReference type="Rhea" id="RHEA:42636"/>
        <dbReference type="ChEBI" id="CHEBI:13193"/>
        <dbReference type="ChEBI" id="CHEBI:15377"/>
        <dbReference type="ChEBI" id="CHEBI:17499"/>
        <dbReference type="ChEBI" id="CHEBI:35235"/>
        <dbReference type="ChEBI" id="CHEBI:57972"/>
        <dbReference type="ChEBI" id="CHEBI:71302"/>
        <dbReference type="ChEBI" id="CHEBI:82685"/>
        <dbReference type="EC" id="2.8.1.9"/>
    </reaction>
</comment>
<dbReference type="GO" id="GO:0030151">
    <property type="term" value="F:molybdenum ion binding"/>
    <property type="evidence" value="ECO:0007669"/>
    <property type="project" value="UniProtKB-UniRule"/>
</dbReference>
<reference evidence="7" key="1">
    <citation type="submission" date="2016-03" db="EMBL/GenBank/DDBJ databases">
        <authorList>
            <person name="Guldener U."/>
        </authorList>
    </citation>
    <scope>NUCLEOTIDE SEQUENCE [LARGE SCALE GENOMIC DNA]</scope>
    <source>
        <strain evidence="7">04CH-RAC-A.6.1</strain>
    </source>
</reference>